<sequence length="316" mass="33616">MKDQLGVVVGYDTSPSAQEALWWGAAEAAVRKVPLTVCRAWEWPYHEWPGELVPLDLARRPAQRLVKDAAAWVVRHHPEVPLNTLTDRGQPAEILTDLSGDAELIVVGTRGYGGLGGLVAGSVSAHVAAHAACPVIVMCGRPDEGDAREVVAGFDGSPPSVTALGFAAREAHRLAAPLKALIAYRERGREAGMQEPRVEAQGLAWRELISWQRRYPGLQAEVELVDEPARPALLEAARKARLLVVGARGLGEVRGLLLGSVSQAMLHHAPCPVAVVHAAGSGRAEHGRSTTFPTVLSPGAEVLSHVTRGEGQVLNV</sequence>
<evidence type="ECO:0000313" key="3">
    <source>
        <dbReference type="EMBL" id="GAA3560876.1"/>
    </source>
</evidence>
<dbReference type="InterPro" id="IPR014729">
    <property type="entry name" value="Rossmann-like_a/b/a_fold"/>
</dbReference>
<dbReference type="Proteomes" id="UP001500630">
    <property type="component" value="Unassembled WGS sequence"/>
</dbReference>
<evidence type="ECO:0000313" key="4">
    <source>
        <dbReference type="Proteomes" id="UP001500630"/>
    </source>
</evidence>
<gene>
    <name evidence="3" type="ORF">GCM10022419_046910</name>
</gene>
<dbReference type="InterPro" id="IPR006015">
    <property type="entry name" value="Universal_stress_UspA"/>
</dbReference>
<organism evidence="3 4">
    <name type="scientific">Nonomuraea rosea</name>
    <dbReference type="NCBI Taxonomy" id="638574"/>
    <lineage>
        <taxon>Bacteria</taxon>
        <taxon>Bacillati</taxon>
        <taxon>Actinomycetota</taxon>
        <taxon>Actinomycetes</taxon>
        <taxon>Streptosporangiales</taxon>
        <taxon>Streptosporangiaceae</taxon>
        <taxon>Nonomuraea</taxon>
    </lineage>
</organism>
<dbReference type="Pfam" id="PF00582">
    <property type="entry name" value="Usp"/>
    <property type="match status" value="2"/>
</dbReference>
<keyword evidence="4" id="KW-1185">Reference proteome</keyword>
<feature type="domain" description="UspA" evidence="2">
    <location>
        <begin position="148"/>
        <end position="277"/>
    </location>
</feature>
<comment type="caution">
    <text evidence="3">The sequence shown here is derived from an EMBL/GenBank/DDBJ whole genome shotgun (WGS) entry which is preliminary data.</text>
</comment>
<dbReference type="RefSeq" id="WP_345564755.1">
    <property type="nucleotide sequence ID" value="NZ_BAABDQ010000009.1"/>
</dbReference>
<comment type="similarity">
    <text evidence="1">Belongs to the universal stress protein A family.</text>
</comment>
<name>A0ABP6X3H1_9ACTN</name>
<proteinExistence type="inferred from homology"/>
<dbReference type="Gene3D" id="3.40.50.620">
    <property type="entry name" value="HUPs"/>
    <property type="match status" value="2"/>
</dbReference>
<dbReference type="PRINTS" id="PR01438">
    <property type="entry name" value="UNVRSLSTRESS"/>
</dbReference>
<dbReference type="SUPFAM" id="SSF52402">
    <property type="entry name" value="Adenine nucleotide alpha hydrolases-like"/>
    <property type="match status" value="2"/>
</dbReference>
<dbReference type="EMBL" id="BAABDQ010000009">
    <property type="protein sequence ID" value="GAA3560876.1"/>
    <property type="molecule type" value="Genomic_DNA"/>
</dbReference>
<evidence type="ECO:0000256" key="1">
    <source>
        <dbReference type="ARBA" id="ARBA00008791"/>
    </source>
</evidence>
<dbReference type="PANTHER" id="PTHR46553:SF3">
    <property type="entry name" value="ADENINE NUCLEOTIDE ALPHA HYDROLASES-LIKE SUPERFAMILY PROTEIN"/>
    <property type="match status" value="1"/>
</dbReference>
<protein>
    <submittedName>
        <fullName evidence="3">Universal stress protein</fullName>
    </submittedName>
</protein>
<accession>A0ABP6X3H1</accession>
<dbReference type="InterPro" id="IPR006016">
    <property type="entry name" value="UspA"/>
</dbReference>
<feature type="domain" description="UspA" evidence="2">
    <location>
        <begin position="7"/>
        <end position="137"/>
    </location>
</feature>
<evidence type="ECO:0000259" key="2">
    <source>
        <dbReference type="Pfam" id="PF00582"/>
    </source>
</evidence>
<dbReference type="PANTHER" id="PTHR46553">
    <property type="entry name" value="ADENINE NUCLEOTIDE ALPHA HYDROLASES-LIKE SUPERFAMILY PROTEIN"/>
    <property type="match status" value="1"/>
</dbReference>
<reference evidence="4" key="1">
    <citation type="journal article" date="2019" name="Int. J. Syst. Evol. Microbiol.">
        <title>The Global Catalogue of Microorganisms (GCM) 10K type strain sequencing project: providing services to taxonomists for standard genome sequencing and annotation.</title>
        <authorList>
            <consortium name="The Broad Institute Genomics Platform"/>
            <consortium name="The Broad Institute Genome Sequencing Center for Infectious Disease"/>
            <person name="Wu L."/>
            <person name="Ma J."/>
        </authorList>
    </citation>
    <scope>NUCLEOTIDE SEQUENCE [LARGE SCALE GENOMIC DNA]</scope>
    <source>
        <strain evidence="4">JCM 17326</strain>
    </source>
</reference>